<keyword evidence="2 6" id="KW-0819">tRNA processing</keyword>
<evidence type="ECO:0000256" key="5">
    <source>
        <dbReference type="ARBA" id="ARBA00023134"/>
    </source>
</evidence>
<dbReference type="Proteomes" id="UP001224997">
    <property type="component" value="Unassembled WGS sequence"/>
</dbReference>
<sequence length="421" mass="44475">MDLIFAEATPPGRGGVSVVRLSGPGARRAAEQLAGPLDSARHGYFRKLARHEEELDQALVIWFEAGASFTGEEVAELHLHGAPVVVRHVMRALAMLGARQAEAGEFTRRAYLNGRLDLAAVEGLGDLLAAETDAQRRMALRAAGGELARNAERWRGMLVRAGALVEASVDFADEDVPEDVPVEVFQILADLSDLLEREISGFPAAERLRTGFEVAVIGEPNAGKSSLVNRIARRDVAIVSEVAGTTRDVIELRLDLGGLAVTLLDTAGLRDSEDQVESIGIARARARAEAADLRVHLSPLGVADALLWRPGDVVARSKADLGDGSGGLAVSATTGDGIADLLAAIRQELNGRVAGAGIVSHDRQARSLSDARDAIAAVADLPAEFLAEAIRQAAASLDKLLGRIGAEDYLDEIFASFCVGK</sequence>
<dbReference type="Pfam" id="PF10396">
    <property type="entry name" value="TrmE_N"/>
    <property type="match status" value="1"/>
</dbReference>
<dbReference type="PROSITE" id="PS51709">
    <property type="entry name" value="G_TRME"/>
    <property type="match status" value="1"/>
</dbReference>
<keyword evidence="5 6" id="KW-0342">GTP-binding</keyword>
<keyword evidence="9" id="KW-1185">Reference proteome</keyword>
<dbReference type="PANTHER" id="PTHR42714:SF2">
    <property type="entry name" value="TRNA MODIFICATION GTPASE GTPBP3, MITOCHONDRIAL"/>
    <property type="match status" value="1"/>
</dbReference>
<dbReference type="InterPro" id="IPR006073">
    <property type="entry name" value="GTP-bd"/>
</dbReference>
<feature type="binding site" evidence="6">
    <location>
        <position position="115"/>
    </location>
    <ligand>
        <name>(6S)-5-formyl-5,6,7,8-tetrahydrofolate</name>
        <dbReference type="ChEBI" id="CHEBI:57457"/>
    </ligand>
</feature>
<keyword evidence="6" id="KW-0460">Magnesium</keyword>
<keyword evidence="6" id="KW-0963">Cytoplasm</keyword>
<feature type="binding site" evidence="6">
    <location>
        <begin position="221"/>
        <end position="226"/>
    </location>
    <ligand>
        <name>GTP</name>
        <dbReference type="ChEBI" id="CHEBI:37565"/>
    </ligand>
</feature>
<keyword evidence="4 6" id="KW-0630">Potassium</keyword>
<dbReference type="InterPro" id="IPR004520">
    <property type="entry name" value="GTPase_MnmE"/>
</dbReference>
<dbReference type="InterPro" id="IPR031168">
    <property type="entry name" value="G_TrmE"/>
</dbReference>
<reference evidence="8 9" key="1">
    <citation type="submission" date="2023-08" db="EMBL/GenBank/DDBJ databases">
        <authorList>
            <person name="Park J.-S."/>
        </authorList>
    </citation>
    <scope>NUCLEOTIDE SEQUENCE [LARGE SCALE GENOMIC DNA]</scope>
    <source>
        <strain evidence="8 9">2205BS29-5</strain>
    </source>
</reference>
<evidence type="ECO:0000256" key="6">
    <source>
        <dbReference type="HAMAP-Rule" id="MF_00379"/>
    </source>
</evidence>
<evidence type="ECO:0000313" key="9">
    <source>
        <dbReference type="Proteomes" id="UP001224997"/>
    </source>
</evidence>
<name>A0ABT9JBP4_9RHOB</name>
<organism evidence="8 9">
    <name type="scientific">Paracoccus spongiarum</name>
    <dbReference type="NCBI Taxonomy" id="3064387"/>
    <lineage>
        <taxon>Bacteria</taxon>
        <taxon>Pseudomonadati</taxon>
        <taxon>Pseudomonadota</taxon>
        <taxon>Alphaproteobacteria</taxon>
        <taxon>Rhodobacterales</taxon>
        <taxon>Paracoccaceae</taxon>
        <taxon>Paracoccus</taxon>
    </lineage>
</organism>
<dbReference type="NCBIfam" id="TIGR00231">
    <property type="entry name" value="small_GTP"/>
    <property type="match status" value="1"/>
</dbReference>
<evidence type="ECO:0000256" key="2">
    <source>
        <dbReference type="ARBA" id="ARBA00022694"/>
    </source>
</evidence>
<dbReference type="Pfam" id="PF01926">
    <property type="entry name" value="MMR_HSR1"/>
    <property type="match status" value="1"/>
</dbReference>
<comment type="function">
    <text evidence="6">Exhibits a very high intrinsic GTPase hydrolysis rate. Involved in the addition of a carboxymethylaminomethyl (cmnm) group at the wobble position (U34) of certain tRNAs, forming tRNA-cmnm(5)s(2)U34.</text>
</comment>
<feature type="binding site" evidence="6">
    <location>
        <position position="225"/>
    </location>
    <ligand>
        <name>Mg(2+)</name>
        <dbReference type="ChEBI" id="CHEBI:18420"/>
    </ligand>
</feature>
<keyword evidence="6 8" id="KW-0378">Hydrolase</keyword>
<feature type="binding site" evidence="6">
    <location>
        <position position="240"/>
    </location>
    <ligand>
        <name>K(+)</name>
        <dbReference type="ChEBI" id="CHEBI:29103"/>
    </ligand>
</feature>
<comment type="subunit">
    <text evidence="6">Homodimer. Heterotetramer of two MnmE and two MnmG subunits.</text>
</comment>
<feature type="binding site" evidence="6">
    <location>
        <position position="221"/>
    </location>
    <ligand>
        <name>K(+)</name>
        <dbReference type="ChEBI" id="CHEBI:29103"/>
    </ligand>
</feature>
<feature type="binding site" evidence="6">
    <location>
        <position position="421"/>
    </location>
    <ligand>
        <name>(6S)-5-formyl-5,6,7,8-tetrahydrofolate</name>
        <dbReference type="ChEBI" id="CHEBI:57457"/>
    </ligand>
</feature>
<dbReference type="SUPFAM" id="SSF52540">
    <property type="entry name" value="P-loop containing nucleoside triphosphate hydrolases"/>
    <property type="match status" value="1"/>
</dbReference>
<evidence type="ECO:0000259" key="7">
    <source>
        <dbReference type="PROSITE" id="PS51709"/>
    </source>
</evidence>
<feature type="binding site" evidence="6">
    <location>
        <begin position="240"/>
        <end position="246"/>
    </location>
    <ligand>
        <name>GTP</name>
        <dbReference type="ChEBI" id="CHEBI:37565"/>
    </ligand>
</feature>
<evidence type="ECO:0000256" key="4">
    <source>
        <dbReference type="ARBA" id="ARBA00022958"/>
    </source>
</evidence>
<dbReference type="RefSeq" id="WP_305962866.1">
    <property type="nucleotide sequence ID" value="NZ_JAVAMQ010000005.1"/>
</dbReference>
<dbReference type="GO" id="GO:0016787">
    <property type="term" value="F:hydrolase activity"/>
    <property type="evidence" value="ECO:0007669"/>
    <property type="project" value="UniProtKB-KW"/>
</dbReference>
<feature type="domain" description="TrmE-type G" evidence="7">
    <location>
        <begin position="211"/>
        <end position="350"/>
    </location>
</feature>
<feature type="binding site" evidence="6">
    <location>
        <begin position="265"/>
        <end position="268"/>
    </location>
    <ligand>
        <name>GTP</name>
        <dbReference type="ChEBI" id="CHEBI:37565"/>
    </ligand>
</feature>
<proteinExistence type="inferred from homology"/>
<dbReference type="InterPro" id="IPR025867">
    <property type="entry name" value="MnmE_helical"/>
</dbReference>
<evidence type="ECO:0000256" key="1">
    <source>
        <dbReference type="ARBA" id="ARBA00011043"/>
    </source>
</evidence>
<dbReference type="Gene3D" id="1.20.120.430">
    <property type="entry name" value="tRNA modification GTPase MnmE domain 2"/>
    <property type="match status" value="1"/>
</dbReference>
<dbReference type="Gene3D" id="3.40.50.300">
    <property type="entry name" value="P-loop containing nucleotide triphosphate hydrolases"/>
    <property type="match status" value="1"/>
</dbReference>
<dbReference type="Gene3D" id="3.30.1360.120">
    <property type="entry name" value="Probable tRNA modification gtpase trme, domain 1"/>
    <property type="match status" value="1"/>
</dbReference>
<accession>A0ABT9JBP4</accession>
<feature type="binding site" evidence="6">
    <location>
        <position position="242"/>
    </location>
    <ligand>
        <name>K(+)</name>
        <dbReference type="ChEBI" id="CHEBI:29103"/>
    </ligand>
</feature>
<evidence type="ECO:0000313" key="8">
    <source>
        <dbReference type="EMBL" id="MDP5307020.1"/>
    </source>
</evidence>
<feature type="binding site" evidence="6">
    <location>
        <position position="20"/>
    </location>
    <ligand>
        <name>(6S)-5-formyl-5,6,7,8-tetrahydrofolate</name>
        <dbReference type="ChEBI" id="CHEBI:57457"/>
    </ligand>
</feature>
<dbReference type="InterPro" id="IPR018948">
    <property type="entry name" value="GTP-bd_TrmE_N"/>
</dbReference>
<keyword evidence="3 6" id="KW-0547">Nucleotide-binding</keyword>
<dbReference type="EMBL" id="JAVAMQ010000005">
    <property type="protein sequence ID" value="MDP5307020.1"/>
    <property type="molecule type" value="Genomic_DNA"/>
</dbReference>
<feature type="binding site" evidence="6">
    <location>
        <position position="245"/>
    </location>
    <ligand>
        <name>K(+)</name>
        <dbReference type="ChEBI" id="CHEBI:29103"/>
    </ligand>
</feature>
<dbReference type="Pfam" id="PF12631">
    <property type="entry name" value="MnmE_helical"/>
    <property type="match status" value="1"/>
</dbReference>
<feature type="binding site" evidence="6">
    <location>
        <position position="76"/>
    </location>
    <ligand>
        <name>(6S)-5-formyl-5,6,7,8-tetrahydrofolate</name>
        <dbReference type="ChEBI" id="CHEBI:57457"/>
    </ligand>
</feature>
<dbReference type="InterPro" id="IPR027266">
    <property type="entry name" value="TrmE/GcvT-like"/>
</dbReference>
<dbReference type="CDD" id="cd04164">
    <property type="entry name" value="trmE"/>
    <property type="match status" value="1"/>
</dbReference>
<comment type="caution">
    <text evidence="6">Lacks conserved residue(s) required for the propagation of feature annotation.</text>
</comment>
<comment type="cofactor">
    <cofactor evidence="6">
        <name>K(+)</name>
        <dbReference type="ChEBI" id="CHEBI:29103"/>
    </cofactor>
    <text evidence="6">Binds 1 potassium ion per subunit.</text>
</comment>
<gene>
    <name evidence="6 8" type="primary">mnmE</name>
    <name evidence="6" type="synonym">trmE</name>
    <name evidence="8" type="ORF">Q5Y72_07930</name>
</gene>
<dbReference type="NCBIfam" id="NF003661">
    <property type="entry name" value="PRK05291.1-3"/>
    <property type="match status" value="1"/>
</dbReference>
<comment type="caution">
    <text evidence="8">The sequence shown here is derived from an EMBL/GenBank/DDBJ whole genome shotgun (WGS) entry which is preliminary data.</text>
</comment>
<dbReference type="EC" id="3.6.-.-" evidence="6"/>
<dbReference type="HAMAP" id="MF_00379">
    <property type="entry name" value="GTPase_MnmE"/>
    <property type="match status" value="1"/>
</dbReference>
<comment type="subcellular location">
    <subcellularLocation>
        <location evidence="6">Cytoplasm</location>
    </subcellularLocation>
</comment>
<keyword evidence="6" id="KW-0479">Metal-binding</keyword>
<feature type="binding site" evidence="6">
    <location>
        <position position="246"/>
    </location>
    <ligand>
        <name>Mg(2+)</name>
        <dbReference type="ChEBI" id="CHEBI:18420"/>
    </ligand>
</feature>
<dbReference type="InterPro" id="IPR027417">
    <property type="entry name" value="P-loop_NTPase"/>
</dbReference>
<dbReference type="PANTHER" id="PTHR42714">
    <property type="entry name" value="TRNA MODIFICATION GTPASE GTPBP3"/>
    <property type="match status" value="1"/>
</dbReference>
<protein>
    <recommendedName>
        <fullName evidence="6">tRNA modification GTPase MnmE</fullName>
        <ecNumber evidence="6">3.6.-.-</ecNumber>
    </recommendedName>
</protein>
<dbReference type="InterPro" id="IPR027368">
    <property type="entry name" value="MnmE_dom2"/>
</dbReference>
<dbReference type="InterPro" id="IPR005225">
    <property type="entry name" value="Small_GTP-bd"/>
</dbReference>
<evidence type="ECO:0000256" key="3">
    <source>
        <dbReference type="ARBA" id="ARBA00022741"/>
    </source>
</evidence>
<comment type="similarity">
    <text evidence="1 6">Belongs to the TRAFAC class TrmE-Era-EngA-EngB-Septin-like GTPase superfamily. TrmE GTPase family.</text>
</comment>
<dbReference type="CDD" id="cd14858">
    <property type="entry name" value="TrmE_N"/>
    <property type="match status" value="1"/>
</dbReference>